<comment type="caution">
    <text evidence="1">The sequence shown here is derived from an EMBL/GenBank/DDBJ whole genome shotgun (WGS) entry which is preliminary data.</text>
</comment>
<accession>A0ABP9BJF9</accession>
<sequence length="61" mass="7228">MLLDYPKANLYGGCMYKQDIGVGVPTLYTHNPTAYCYAKGFNFGIFERLTIWRGRRYRWIK</sequence>
<reference evidence="2" key="1">
    <citation type="journal article" date="2019" name="Int. J. Syst. Evol. Microbiol.">
        <title>The Global Catalogue of Microorganisms (GCM) 10K type strain sequencing project: providing services to taxonomists for standard genome sequencing and annotation.</title>
        <authorList>
            <consortium name="The Broad Institute Genomics Platform"/>
            <consortium name="The Broad Institute Genome Sequencing Center for Infectious Disease"/>
            <person name="Wu L."/>
            <person name="Ma J."/>
        </authorList>
    </citation>
    <scope>NUCLEOTIDE SEQUENCE [LARGE SCALE GENOMIC DNA]</scope>
    <source>
        <strain evidence="2">JCM 18200</strain>
    </source>
</reference>
<name>A0ABP9BJF9_9SPHI</name>
<dbReference type="Proteomes" id="UP001501411">
    <property type="component" value="Unassembled WGS sequence"/>
</dbReference>
<evidence type="ECO:0000313" key="1">
    <source>
        <dbReference type="EMBL" id="GAA4796312.1"/>
    </source>
</evidence>
<proteinExistence type="predicted"/>
<dbReference type="EMBL" id="BAABIQ010000037">
    <property type="protein sequence ID" value="GAA4796312.1"/>
    <property type="molecule type" value="Genomic_DNA"/>
</dbReference>
<organism evidence="1 2">
    <name type="scientific">Olivibacter ginsenosidimutans</name>
    <dbReference type="NCBI Taxonomy" id="1176537"/>
    <lineage>
        <taxon>Bacteria</taxon>
        <taxon>Pseudomonadati</taxon>
        <taxon>Bacteroidota</taxon>
        <taxon>Sphingobacteriia</taxon>
        <taxon>Sphingobacteriales</taxon>
        <taxon>Sphingobacteriaceae</taxon>
        <taxon>Olivibacter</taxon>
    </lineage>
</organism>
<keyword evidence="2" id="KW-1185">Reference proteome</keyword>
<evidence type="ECO:0000313" key="2">
    <source>
        <dbReference type="Proteomes" id="UP001501411"/>
    </source>
</evidence>
<gene>
    <name evidence="1" type="ORF">GCM10023231_25950</name>
</gene>
<protein>
    <submittedName>
        <fullName evidence="1">Uncharacterized protein</fullName>
    </submittedName>
</protein>